<dbReference type="PANTHER" id="PTHR38926">
    <property type="entry name" value="F-BOX DOMAIN CONTAINING PROTEIN, EXPRESSED"/>
    <property type="match status" value="1"/>
</dbReference>
<dbReference type="AlphaFoldDB" id="A0A369K4D1"/>
<protein>
    <submittedName>
        <fullName evidence="1">Uncharacterized protein</fullName>
    </submittedName>
</protein>
<dbReference type="EMBL" id="LUEZ02000040">
    <property type="protein sequence ID" value="RDB25736.1"/>
    <property type="molecule type" value="Genomic_DNA"/>
</dbReference>
<evidence type="ECO:0000313" key="2">
    <source>
        <dbReference type="Proteomes" id="UP000076154"/>
    </source>
</evidence>
<dbReference type="Proteomes" id="UP000076154">
    <property type="component" value="Unassembled WGS sequence"/>
</dbReference>
<comment type="caution">
    <text evidence="1">The sequence shown here is derived from an EMBL/GenBank/DDBJ whole genome shotgun (WGS) entry which is preliminary data.</text>
</comment>
<gene>
    <name evidence="1" type="ORF">Hypma_006082</name>
</gene>
<dbReference type="InParanoid" id="A0A369K4D1"/>
<sequence>MFQITTFSSQMAAQNLKAQIDQQITALDDAARILKRQHNSLIPIARLVPEVLCHVFEYVRTAYLHAKSYGGRGITMRWVWVSYVCSGWRSIALGCPRLWNTIDMSYGNTWVREMITHSRGSPLYITGSLYESNVETLQSLLPRHIARLRKLSLSSRSHPGLFQLLDELPASSAPLLEHLSITLSPAHSLPTNVFSSGKSGSQLQQLSLHNCFFRWDLMMPMPVLTSLHVSYDSPMAVKPRVGQIVAALECMPHLEVLELMCIQFSIMDDGLKRPDQRTVHLPYLTFLRILDSSLDECCKLLDHFTFSQATRLELECTNAGALRGLSRLIPSLERWANRKHHARGMDPIVTKMECSFLAYRPQQVLTLWAPHTIDETPLLSPGLSYMEIDDEETVGSDMAALMSALPLENLEELRIRCFPGVVVDSGWLRPFMLLSTLVFQFCMEEEEDSGQEGIVPGSKAPFTLSYPVLSCLEIAECNLQNGEELLEALNDFLLERFEHGYGIRSLQLSSNVPIQQSWWSFCNIW</sequence>
<dbReference type="Gene3D" id="3.80.10.10">
    <property type="entry name" value="Ribonuclease Inhibitor"/>
    <property type="match status" value="1"/>
</dbReference>
<accession>A0A369K4D1</accession>
<evidence type="ECO:0000313" key="1">
    <source>
        <dbReference type="EMBL" id="RDB25736.1"/>
    </source>
</evidence>
<dbReference type="STRING" id="39966.A0A369K4D1"/>
<reference evidence="1" key="1">
    <citation type="submission" date="2018-04" db="EMBL/GenBank/DDBJ databases">
        <title>Whole genome sequencing of Hypsizygus marmoreus.</title>
        <authorList>
            <person name="Choi I.-G."/>
            <person name="Min B."/>
            <person name="Kim J.-G."/>
            <person name="Kim S."/>
            <person name="Oh Y.-L."/>
            <person name="Kong W.-S."/>
            <person name="Park H."/>
            <person name="Jeong J."/>
            <person name="Song E.-S."/>
        </authorList>
    </citation>
    <scope>NUCLEOTIDE SEQUENCE [LARGE SCALE GENOMIC DNA]</scope>
    <source>
        <strain evidence="1">51987-8</strain>
    </source>
</reference>
<dbReference type="InterPro" id="IPR032675">
    <property type="entry name" value="LRR_dom_sf"/>
</dbReference>
<proteinExistence type="predicted"/>
<name>A0A369K4D1_HYPMA</name>
<keyword evidence="2" id="KW-1185">Reference proteome</keyword>
<dbReference type="OrthoDB" id="2993888at2759"/>
<dbReference type="PANTHER" id="PTHR38926:SF5">
    <property type="entry name" value="F-BOX AND LEUCINE-RICH REPEAT PROTEIN 6"/>
    <property type="match status" value="1"/>
</dbReference>
<organism evidence="1 2">
    <name type="scientific">Hypsizygus marmoreus</name>
    <name type="common">White beech mushroom</name>
    <name type="synonym">Agaricus marmoreus</name>
    <dbReference type="NCBI Taxonomy" id="39966"/>
    <lineage>
        <taxon>Eukaryota</taxon>
        <taxon>Fungi</taxon>
        <taxon>Dikarya</taxon>
        <taxon>Basidiomycota</taxon>
        <taxon>Agaricomycotina</taxon>
        <taxon>Agaricomycetes</taxon>
        <taxon>Agaricomycetidae</taxon>
        <taxon>Agaricales</taxon>
        <taxon>Tricholomatineae</taxon>
        <taxon>Lyophyllaceae</taxon>
        <taxon>Hypsizygus</taxon>
    </lineage>
</organism>
<dbReference type="SUPFAM" id="SSF52047">
    <property type="entry name" value="RNI-like"/>
    <property type="match status" value="1"/>
</dbReference>
<dbReference type="Gene3D" id="1.20.1280.50">
    <property type="match status" value="1"/>
</dbReference>